<sequence length="432" mass="48518">MNPNPKDKLAYDETFTCIQCGTCLPACPTYKTMGTETQSPRGRINLVKMAAEGKISLDELKDPIDLCLGCRACETACPTNVPYGVILESAKLALHEHNRPSQSRMEVFKENLFYNHVFPRKKVMSTGAGLLWFYQKSGVRRLVEKTGLLNSLPESLATFERTLPAATAPVRRRRRPKRLEPQQAPRYKVGFFTGCIMDALFDRINDLGMRLLVLGGCTVVAADGQTCCGALHLHGGRDDQARELARKNIEVFEQEAFDYVVNTAGGCGALLHEYPALFADDPEWQIRAQSFADHTIDISVLLARLDLPFNKEIRKRATYQPSCHMTNVQKVRDEPRQLIRRIKGIDFRELHDPNFCCGSAGIYNVVQFDESMKILDVKMADVKSRDPELIVTTNPGCLLQMKAGIEREGLQDRMQALHLVELLAEACGLEKR</sequence>
<evidence type="ECO:0000256" key="5">
    <source>
        <dbReference type="ARBA" id="ARBA00023014"/>
    </source>
</evidence>
<evidence type="ECO:0000256" key="4">
    <source>
        <dbReference type="ARBA" id="ARBA00023004"/>
    </source>
</evidence>
<proteinExistence type="predicted"/>
<protein>
    <recommendedName>
        <fullName evidence="6">Glycolate oxidase iron-sulfur subunit</fullName>
        <ecNumber evidence="6">1.1.99.14</ecNumber>
    </recommendedName>
</protein>
<keyword evidence="1 6" id="KW-0004">4Fe-4S</keyword>
<dbReference type="EMBL" id="CP159510">
    <property type="protein sequence ID" value="XCJ16873.1"/>
    <property type="molecule type" value="Genomic_DNA"/>
</dbReference>
<evidence type="ECO:0000256" key="6">
    <source>
        <dbReference type="PIRNR" id="PIRNR000139"/>
    </source>
</evidence>
<dbReference type="RefSeq" id="WP_353948232.1">
    <property type="nucleotide sequence ID" value="NZ_CP159510.1"/>
</dbReference>
<dbReference type="EC" id="1.1.99.14" evidence="6"/>
<keyword evidence="6" id="KW-0249">Electron transport</keyword>
<dbReference type="InterPro" id="IPR004017">
    <property type="entry name" value="Cys_rich_dom"/>
</dbReference>
<reference evidence="8" key="1">
    <citation type="submission" date="2024-06" db="EMBL/GenBank/DDBJ databases">
        <authorList>
            <person name="Fan A."/>
            <person name="Zhang F.Y."/>
            <person name="Zhang L."/>
        </authorList>
    </citation>
    <scope>NUCLEOTIDE SEQUENCE</scope>
    <source>
        <strain evidence="8">Y61</strain>
    </source>
</reference>
<comment type="function">
    <text evidence="6">Component of a complex that catalyzes the oxidation of glycolate to glyoxylate.</text>
</comment>
<dbReference type="AlphaFoldDB" id="A0AAU8IF97"/>
<comment type="catalytic activity">
    <reaction evidence="6">
        <text>glycolate + A = glyoxylate + AH2</text>
        <dbReference type="Rhea" id="RHEA:21264"/>
        <dbReference type="ChEBI" id="CHEBI:13193"/>
        <dbReference type="ChEBI" id="CHEBI:17499"/>
        <dbReference type="ChEBI" id="CHEBI:29805"/>
        <dbReference type="ChEBI" id="CHEBI:36655"/>
        <dbReference type="EC" id="1.1.99.14"/>
    </reaction>
</comment>
<dbReference type="InterPro" id="IPR009051">
    <property type="entry name" value="Helical_ferredxn"/>
</dbReference>
<dbReference type="GO" id="GO:0046872">
    <property type="term" value="F:metal ion binding"/>
    <property type="evidence" value="ECO:0007669"/>
    <property type="project" value="UniProtKB-UniRule"/>
</dbReference>
<name>A0AAU8IF97_9BACL</name>
<comment type="catalytic activity">
    <reaction evidence="6">
        <text>(R)-lactate + A = pyruvate + AH2</text>
        <dbReference type="Rhea" id="RHEA:15089"/>
        <dbReference type="ChEBI" id="CHEBI:13193"/>
        <dbReference type="ChEBI" id="CHEBI:15361"/>
        <dbReference type="ChEBI" id="CHEBI:16004"/>
        <dbReference type="ChEBI" id="CHEBI:17499"/>
    </reaction>
</comment>
<evidence type="ECO:0000259" key="7">
    <source>
        <dbReference type="PROSITE" id="PS51379"/>
    </source>
</evidence>
<evidence type="ECO:0000313" key="8">
    <source>
        <dbReference type="EMBL" id="XCJ16873.1"/>
    </source>
</evidence>
<dbReference type="InterPro" id="IPR017900">
    <property type="entry name" value="4Fe4S_Fe_S_CS"/>
</dbReference>
<feature type="domain" description="4Fe-4S ferredoxin-type" evidence="7">
    <location>
        <begin position="7"/>
        <end position="38"/>
    </location>
</feature>
<keyword evidence="2 6" id="KW-0479">Metal-binding</keyword>
<dbReference type="Pfam" id="PF02754">
    <property type="entry name" value="CCG"/>
    <property type="match status" value="2"/>
</dbReference>
<feature type="domain" description="4Fe-4S ferredoxin-type" evidence="7">
    <location>
        <begin position="57"/>
        <end position="88"/>
    </location>
</feature>
<organism evidence="8">
    <name type="scientific">Sporolactobacillus sp. Y61</name>
    <dbReference type="NCBI Taxonomy" id="3160863"/>
    <lineage>
        <taxon>Bacteria</taxon>
        <taxon>Bacillati</taxon>
        <taxon>Bacillota</taxon>
        <taxon>Bacilli</taxon>
        <taxon>Bacillales</taxon>
        <taxon>Sporolactobacillaceae</taxon>
        <taxon>Sporolactobacillus</taxon>
    </lineage>
</organism>
<dbReference type="Gene3D" id="1.10.1060.10">
    <property type="entry name" value="Alpha-helical ferredoxin"/>
    <property type="match status" value="1"/>
</dbReference>
<keyword evidence="3" id="KW-0677">Repeat</keyword>
<dbReference type="GO" id="GO:0019154">
    <property type="term" value="F:glycolate dehydrogenase activity"/>
    <property type="evidence" value="ECO:0007669"/>
    <property type="project" value="UniProtKB-EC"/>
</dbReference>
<dbReference type="PROSITE" id="PS00198">
    <property type="entry name" value="4FE4S_FER_1"/>
    <property type="match status" value="2"/>
</dbReference>
<evidence type="ECO:0000256" key="1">
    <source>
        <dbReference type="ARBA" id="ARBA00022485"/>
    </source>
</evidence>
<dbReference type="Pfam" id="PF13183">
    <property type="entry name" value="Fer4_8"/>
    <property type="match status" value="1"/>
</dbReference>
<dbReference type="InterPro" id="IPR012257">
    <property type="entry name" value="Glc_ox_4Fe-4S"/>
</dbReference>
<dbReference type="InterPro" id="IPR017896">
    <property type="entry name" value="4Fe4S_Fe-S-bd"/>
</dbReference>
<comment type="cofactor">
    <cofactor evidence="6">
        <name>[4Fe-4S] cluster</name>
        <dbReference type="ChEBI" id="CHEBI:49883"/>
    </cofactor>
    <text evidence="6">Binds 2 [4Fe-4S] clusters.</text>
</comment>
<evidence type="ECO:0000256" key="3">
    <source>
        <dbReference type="ARBA" id="ARBA00022737"/>
    </source>
</evidence>
<keyword evidence="5 6" id="KW-0411">Iron-sulfur</keyword>
<dbReference type="PANTHER" id="PTHR32479">
    <property type="entry name" value="GLYCOLATE OXIDASE IRON-SULFUR SUBUNIT"/>
    <property type="match status" value="1"/>
</dbReference>
<keyword evidence="4 6" id="KW-0408">Iron</keyword>
<accession>A0AAU8IF97</accession>
<dbReference type="PIRSF" id="PIRSF000139">
    <property type="entry name" value="Glc_ox_4Fe-4S"/>
    <property type="match status" value="1"/>
</dbReference>
<dbReference type="PROSITE" id="PS51379">
    <property type="entry name" value="4FE4S_FER_2"/>
    <property type="match status" value="2"/>
</dbReference>
<evidence type="ECO:0000256" key="2">
    <source>
        <dbReference type="ARBA" id="ARBA00022723"/>
    </source>
</evidence>
<gene>
    <name evidence="8" type="ORF">ABNN70_14770</name>
</gene>
<dbReference type="SUPFAM" id="SSF46548">
    <property type="entry name" value="alpha-helical ferredoxin"/>
    <property type="match status" value="1"/>
</dbReference>
<keyword evidence="6" id="KW-0813">Transport</keyword>
<dbReference type="GO" id="GO:0051539">
    <property type="term" value="F:4 iron, 4 sulfur cluster binding"/>
    <property type="evidence" value="ECO:0007669"/>
    <property type="project" value="UniProtKB-UniRule"/>
</dbReference>
<dbReference type="PANTHER" id="PTHR32479:SF17">
    <property type="entry name" value="GLYCOLATE OXIDASE IRON-SULFUR SUBUNIT"/>
    <property type="match status" value="1"/>
</dbReference>